<dbReference type="InterPro" id="IPR019734">
    <property type="entry name" value="TPR_rpt"/>
</dbReference>
<dbReference type="InterPro" id="IPR011990">
    <property type="entry name" value="TPR-like_helical_dom_sf"/>
</dbReference>
<evidence type="ECO:0000313" key="4">
    <source>
        <dbReference type="EMBL" id="CAD9448193.1"/>
    </source>
</evidence>
<evidence type="ECO:0000256" key="3">
    <source>
        <dbReference type="PROSITE-ProRule" id="PRU00339"/>
    </source>
</evidence>
<gene>
    <name evidence="4" type="ORF">AAND1436_LOCUS23768</name>
</gene>
<dbReference type="Pfam" id="PF13181">
    <property type="entry name" value="TPR_8"/>
    <property type="match status" value="1"/>
</dbReference>
<proteinExistence type="predicted"/>
<dbReference type="PANTHER" id="PTHR45641:SF19">
    <property type="entry name" value="NEPHROCYSTIN-3"/>
    <property type="match status" value="1"/>
</dbReference>
<keyword evidence="1" id="KW-0677">Repeat</keyword>
<dbReference type="SUPFAM" id="SSF48452">
    <property type="entry name" value="TPR-like"/>
    <property type="match status" value="1"/>
</dbReference>
<dbReference type="AlphaFoldDB" id="A0A7S2DA23"/>
<sequence length="304" mass="33135">MLEELANKAPPHPATFINLGTVYNQLKQYERAESWFLQAVNLKGGTPGREDHWNLGICKKNMGLYDEALPMLERALAEFQEHEPEHPVTIAKLHSTVGGCLHDMGRPADAIGQYQQAYDLYVATVGRGSPLFCSAAEGLAKSLKEERHFTEAFEALLDSFEVHARGDAVHPTPLFEALEMALRLQEQESSISLARMAETINAAVDNLDRRGMAEDGNAGLVMTRAGKVLLRAGGEGHRARAAELLHRGAGLVRQSHEAGEADLMHEIMEAEMLLESATQRPEQDRVAALPVANPSTATPASASI</sequence>
<feature type="repeat" description="TPR" evidence="3">
    <location>
        <begin position="13"/>
        <end position="46"/>
    </location>
</feature>
<evidence type="ECO:0000256" key="1">
    <source>
        <dbReference type="ARBA" id="ARBA00022737"/>
    </source>
</evidence>
<name>A0A7S2DA23_9DINO</name>
<dbReference type="Pfam" id="PF13424">
    <property type="entry name" value="TPR_12"/>
    <property type="match status" value="1"/>
</dbReference>
<protein>
    <recommendedName>
        <fullName evidence="5">MalT-like TPR region domain-containing protein</fullName>
    </recommendedName>
</protein>
<dbReference type="Gene3D" id="1.25.40.10">
    <property type="entry name" value="Tetratricopeptide repeat domain"/>
    <property type="match status" value="1"/>
</dbReference>
<keyword evidence="2 3" id="KW-0802">TPR repeat</keyword>
<accession>A0A7S2DA23</accession>
<dbReference type="SMART" id="SM00028">
    <property type="entry name" value="TPR"/>
    <property type="match status" value="3"/>
</dbReference>
<reference evidence="4" key="1">
    <citation type="submission" date="2021-01" db="EMBL/GenBank/DDBJ databases">
        <authorList>
            <person name="Corre E."/>
            <person name="Pelletier E."/>
            <person name="Niang G."/>
            <person name="Scheremetjew M."/>
            <person name="Finn R."/>
            <person name="Kale V."/>
            <person name="Holt S."/>
            <person name="Cochrane G."/>
            <person name="Meng A."/>
            <person name="Brown T."/>
            <person name="Cohen L."/>
        </authorList>
    </citation>
    <scope>NUCLEOTIDE SEQUENCE</scope>
    <source>
        <strain evidence="4">CCMP2222</strain>
    </source>
</reference>
<dbReference type="EMBL" id="HBGQ01048736">
    <property type="protein sequence ID" value="CAD9448193.1"/>
    <property type="molecule type" value="Transcribed_RNA"/>
</dbReference>
<dbReference type="PROSITE" id="PS50005">
    <property type="entry name" value="TPR"/>
    <property type="match status" value="1"/>
</dbReference>
<evidence type="ECO:0000256" key="2">
    <source>
        <dbReference type="ARBA" id="ARBA00022803"/>
    </source>
</evidence>
<organism evidence="4">
    <name type="scientific">Alexandrium andersonii</name>
    <dbReference type="NCBI Taxonomy" id="327968"/>
    <lineage>
        <taxon>Eukaryota</taxon>
        <taxon>Sar</taxon>
        <taxon>Alveolata</taxon>
        <taxon>Dinophyceae</taxon>
        <taxon>Gonyaulacales</taxon>
        <taxon>Pyrocystaceae</taxon>
        <taxon>Alexandrium</taxon>
    </lineage>
</organism>
<evidence type="ECO:0008006" key="5">
    <source>
        <dbReference type="Google" id="ProtNLM"/>
    </source>
</evidence>
<dbReference type="PANTHER" id="PTHR45641">
    <property type="entry name" value="TETRATRICOPEPTIDE REPEAT PROTEIN (AFU_ORTHOLOGUE AFUA_6G03870)"/>
    <property type="match status" value="1"/>
</dbReference>